<dbReference type="Proteomes" id="UP000218231">
    <property type="component" value="Unassembled WGS sequence"/>
</dbReference>
<dbReference type="AlphaFoldDB" id="A0A2A2M416"/>
<dbReference type="EMBL" id="LIAE01005531">
    <property type="protein sequence ID" value="PAV93271.1"/>
    <property type="molecule type" value="Genomic_DNA"/>
</dbReference>
<organism evidence="1 2">
    <name type="scientific">Diploscapter pachys</name>
    <dbReference type="NCBI Taxonomy" id="2018661"/>
    <lineage>
        <taxon>Eukaryota</taxon>
        <taxon>Metazoa</taxon>
        <taxon>Ecdysozoa</taxon>
        <taxon>Nematoda</taxon>
        <taxon>Chromadorea</taxon>
        <taxon>Rhabditida</taxon>
        <taxon>Rhabditina</taxon>
        <taxon>Rhabditomorpha</taxon>
        <taxon>Rhabditoidea</taxon>
        <taxon>Rhabditidae</taxon>
        <taxon>Diploscapter</taxon>
    </lineage>
</organism>
<comment type="caution">
    <text evidence="1">The sequence shown here is derived from an EMBL/GenBank/DDBJ whole genome shotgun (WGS) entry which is preliminary data.</text>
</comment>
<proteinExistence type="predicted"/>
<evidence type="ECO:0000313" key="1">
    <source>
        <dbReference type="EMBL" id="PAV93271.1"/>
    </source>
</evidence>
<protein>
    <submittedName>
        <fullName evidence="1">Uncharacterized protein</fullName>
    </submittedName>
</protein>
<keyword evidence="2" id="KW-1185">Reference proteome</keyword>
<reference evidence="1 2" key="1">
    <citation type="journal article" date="2017" name="Curr. Biol.">
        <title>Genome architecture and evolution of a unichromosomal asexual nematode.</title>
        <authorList>
            <person name="Fradin H."/>
            <person name="Zegar C."/>
            <person name="Gutwein M."/>
            <person name="Lucas J."/>
            <person name="Kovtun M."/>
            <person name="Corcoran D."/>
            <person name="Baugh L.R."/>
            <person name="Kiontke K."/>
            <person name="Gunsalus K."/>
            <person name="Fitch D.H."/>
            <person name="Piano F."/>
        </authorList>
    </citation>
    <scope>NUCLEOTIDE SEQUENCE [LARGE SCALE GENOMIC DNA]</scope>
    <source>
        <strain evidence="1">PF1309</strain>
    </source>
</reference>
<accession>A0A2A2M416</accession>
<sequence length="155" mass="16279">MMTSSHSSSRALAMIASTGWPATMQPRLSKPASRSMLTAVFTACSACCYRAVVVHGEGRVDGQQHMQGVLAGAAVALGEGEQAGGCRGGVDGDQNRMGHGQSFGEWMAVLRSSPASRNGEPRCPQGDALPAGTAVRRRGLPTVRPHHCRFIDLYG</sequence>
<gene>
    <name evidence="1" type="ORF">WR25_20967</name>
</gene>
<name>A0A2A2M416_9BILA</name>
<evidence type="ECO:0000313" key="2">
    <source>
        <dbReference type="Proteomes" id="UP000218231"/>
    </source>
</evidence>